<evidence type="ECO:0000256" key="1">
    <source>
        <dbReference type="ARBA" id="ARBA00023157"/>
    </source>
</evidence>
<dbReference type="Proteomes" id="UP001596289">
    <property type="component" value="Unassembled WGS sequence"/>
</dbReference>
<evidence type="ECO:0000256" key="2">
    <source>
        <dbReference type="ARBA" id="ARBA00023284"/>
    </source>
</evidence>
<dbReference type="Pfam" id="PF03960">
    <property type="entry name" value="ArsC"/>
    <property type="match status" value="1"/>
</dbReference>
<dbReference type="PANTHER" id="PTHR30041:SF7">
    <property type="entry name" value="GLOBAL TRANSCRIPTIONAL REGULATOR SPX"/>
    <property type="match status" value="1"/>
</dbReference>
<dbReference type="PANTHER" id="PTHR30041">
    <property type="entry name" value="ARSENATE REDUCTASE"/>
    <property type="match status" value="1"/>
</dbReference>
<dbReference type="Gene3D" id="3.40.30.10">
    <property type="entry name" value="Glutaredoxin"/>
    <property type="match status" value="1"/>
</dbReference>
<dbReference type="SUPFAM" id="SSF52833">
    <property type="entry name" value="Thioredoxin-like"/>
    <property type="match status" value="1"/>
</dbReference>
<dbReference type="InterPro" id="IPR006504">
    <property type="entry name" value="Tscrpt_reg_Spx/MgsR"/>
</dbReference>
<dbReference type="RefSeq" id="WP_125551050.1">
    <property type="nucleotide sequence ID" value="NZ_JBHSSL010000025.1"/>
</dbReference>
<dbReference type="PROSITE" id="PS51353">
    <property type="entry name" value="ARSC"/>
    <property type="match status" value="1"/>
</dbReference>
<keyword evidence="5" id="KW-1185">Reference proteome</keyword>
<comment type="similarity">
    <text evidence="3">Belongs to the ArsC family.</text>
</comment>
<keyword evidence="1" id="KW-1015">Disulfide bond</keyword>
<organism evidence="4 5">
    <name type="scientific">Loigolactobacillus jiayinensis</name>
    <dbReference type="NCBI Taxonomy" id="2486016"/>
    <lineage>
        <taxon>Bacteria</taxon>
        <taxon>Bacillati</taxon>
        <taxon>Bacillota</taxon>
        <taxon>Bacilli</taxon>
        <taxon>Lactobacillales</taxon>
        <taxon>Lactobacillaceae</taxon>
        <taxon>Loigolactobacillus</taxon>
    </lineage>
</organism>
<dbReference type="CDD" id="cd03032">
    <property type="entry name" value="ArsC_Spx"/>
    <property type="match status" value="1"/>
</dbReference>
<keyword evidence="2" id="KW-0676">Redox-active center</keyword>
<dbReference type="InterPro" id="IPR006660">
    <property type="entry name" value="Arsenate_reductase-like"/>
</dbReference>
<protein>
    <submittedName>
        <fullName evidence="4">Transcriptional regulator Spx</fullName>
    </submittedName>
</protein>
<evidence type="ECO:0000313" key="5">
    <source>
        <dbReference type="Proteomes" id="UP001596289"/>
    </source>
</evidence>
<gene>
    <name evidence="4" type="primary">spx</name>
    <name evidence="4" type="ORF">ACFQGP_04615</name>
</gene>
<reference evidence="5" key="1">
    <citation type="journal article" date="2019" name="Int. J. Syst. Evol. Microbiol.">
        <title>The Global Catalogue of Microorganisms (GCM) 10K type strain sequencing project: providing services to taxonomists for standard genome sequencing and annotation.</title>
        <authorList>
            <consortium name="The Broad Institute Genomics Platform"/>
            <consortium name="The Broad Institute Genome Sequencing Center for Infectious Disease"/>
            <person name="Wu L."/>
            <person name="Ma J."/>
        </authorList>
    </citation>
    <scope>NUCLEOTIDE SEQUENCE [LARGE SCALE GENOMIC DNA]</scope>
    <source>
        <strain evidence="5">CCM 8904</strain>
    </source>
</reference>
<accession>A0ABW1RBJ0</accession>
<evidence type="ECO:0000313" key="4">
    <source>
        <dbReference type="EMBL" id="MFC6169862.1"/>
    </source>
</evidence>
<dbReference type="NCBIfam" id="TIGR01617">
    <property type="entry name" value="arsC_related"/>
    <property type="match status" value="1"/>
</dbReference>
<evidence type="ECO:0000256" key="3">
    <source>
        <dbReference type="PROSITE-ProRule" id="PRU01282"/>
    </source>
</evidence>
<sequence length="133" mass="15558">MTVKLYIASSNGSSRNARAWFQNHHIPFTERNIMAQPLSPKEVKQLLRMTENGTADLISTRARIYNKLQLDWDQLTTSEVVDLIAQHPDLLKRPIMFDEKRLQIGYNEEDIRRFLPRQTRKLELAKLQAKLAI</sequence>
<dbReference type="InterPro" id="IPR036249">
    <property type="entry name" value="Thioredoxin-like_sf"/>
</dbReference>
<dbReference type="NCBIfam" id="NF002459">
    <property type="entry name" value="PRK01655.1"/>
    <property type="match status" value="1"/>
</dbReference>
<dbReference type="EMBL" id="JBHSSL010000025">
    <property type="protein sequence ID" value="MFC6169862.1"/>
    <property type="molecule type" value="Genomic_DNA"/>
</dbReference>
<name>A0ABW1RBJ0_9LACO</name>
<proteinExistence type="inferred from homology"/>
<comment type="caution">
    <text evidence="4">The sequence shown here is derived from an EMBL/GenBank/DDBJ whole genome shotgun (WGS) entry which is preliminary data.</text>
</comment>